<gene>
    <name evidence="4" type="ORF">ACH5RR_017127</name>
</gene>
<evidence type="ECO:0000313" key="5">
    <source>
        <dbReference type="Proteomes" id="UP001630127"/>
    </source>
</evidence>
<dbReference type="InterPro" id="IPR056635">
    <property type="entry name" value="DUF7733"/>
</dbReference>
<reference evidence="4 5" key="1">
    <citation type="submission" date="2024-11" db="EMBL/GenBank/DDBJ databases">
        <title>A near-complete genome assembly of Cinchona calisaya.</title>
        <authorList>
            <person name="Lian D.C."/>
            <person name="Zhao X.W."/>
            <person name="Wei L."/>
        </authorList>
    </citation>
    <scope>NUCLEOTIDE SEQUENCE [LARGE SCALE GENOMIC DNA]</scope>
    <source>
        <tissue evidence="4">Nenye</tissue>
    </source>
</reference>
<evidence type="ECO:0000256" key="2">
    <source>
        <dbReference type="SAM" id="Phobius"/>
    </source>
</evidence>
<keyword evidence="2" id="KW-1133">Transmembrane helix</keyword>
<evidence type="ECO:0000259" key="3">
    <source>
        <dbReference type="Pfam" id="PF24867"/>
    </source>
</evidence>
<organism evidence="4 5">
    <name type="scientific">Cinchona calisaya</name>
    <dbReference type="NCBI Taxonomy" id="153742"/>
    <lineage>
        <taxon>Eukaryota</taxon>
        <taxon>Viridiplantae</taxon>
        <taxon>Streptophyta</taxon>
        <taxon>Embryophyta</taxon>
        <taxon>Tracheophyta</taxon>
        <taxon>Spermatophyta</taxon>
        <taxon>Magnoliopsida</taxon>
        <taxon>eudicotyledons</taxon>
        <taxon>Gunneridae</taxon>
        <taxon>Pentapetalae</taxon>
        <taxon>asterids</taxon>
        <taxon>lamiids</taxon>
        <taxon>Gentianales</taxon>
        <taxon>Rubiaceae</taxon>
        <taxon>Cinchonoideae</taxon>
        <taxon>Cinchoneae</taxon>
        <taxon>Cinchona</taxon>
    </lineage>
</organism>
<keyword evidence="5" id="KW-1185">Reference proteome</keyword>
<feature type="transmembrane region" description="Helical" evidence="2">
    <location>
        <begin position="45"/>
        <end position="68"/>
    </location>
</feature>
<feature type="transmembrane region" description="Helical" evidence="2">
    <location>
        <begin position="113"/>
        <end position="133"/>
    </location>
</feature>
<dbReference type="EMBL" id="JBJUIK010000007">
    <property type="protein sequence ID" value="KAL3524293.1"/>
    <property type="molecule type" value="Genomic_DNA"/>
</dbReference>
<dbReference type="PANTHER" id="PTHR33829">
    <property type="entry name" value="OSJNBA0044M19.10 PROTEIN"/>
    <property type="match status" value="1"/>
</dbReference>
<proteinExistence type="predicted"/>
<dbReference type="Pfam" id="PF24867">
    <property type="entry name" value="DUF7733"/>
    <property type="match status" value="1"/>
</dbReference>
<evidence type="ECO:0000256" key="1">
    <source>
        <dbReference type="SAM" id="MobiDB-lite"/>
    </source>
</evidence>
<keyword evidence="2" id="KW-0472">Membrane</keyword>
<dbReference type="AlphaFoldDB" id="A0ABD2ZYB7"/>
<dbReference type="PANTHER" id="PTHR33829:SF1">
    <property type="entry name" value="TRANSMEMBRANE PROTEIN"/>
    <property type="match status" value="1"/>
</dbReference>
<evidence type="ECO:0000313" key="4">
    <source>
        <dbReference type="EMBL" id="KAL3524293.1"/>
    </source>
</evidence>
<feature type="region of interest" description="Disordered" evidence="1">
    <location>
        <begin position="1"/>
        <end position="41"/>
    </location>
</feature>
<protein>
    <recommendedName>
        <fullName evidence="3">DUF7733 domain-containing protein</fullName>
    </recommendedName>
</protein>
<feature type="domain" description="DUF7733" evidence="3">
    <location>
        <begin position="50"/>
        <end position="224"/>
    </location>
</feature>
<keyword evidence="2" id="KW-0812">Transmembrane</keyword>
<sequence>MSGGVGPSGDIRLPKEEEEEETRNKTTTFSKEGTQKNQKPQHPRVLGFFNFQQLNILAVIVVLSASGMVSIEDFGFVVFSCFYIHFISKVAFPSTVSPYADPSVFGQRNTRILNLYVFMGALVGLLLSIAYIFEGIFEGDKEGIKAAAPYVFLLASQVFVEGVCFGGGFSLPIRVFVPVFYNSRRIFTLLEWLRSEIYKVEMEYGGNDRRLHIGRALAFANMAF</sequence>
<feature type="compositionally biased region" description="Polar residues" evidence="1">
    <location>
        <begin position="25"/>
        <end position="40"/>
    </location>
</feature>
<feature type="transmembrane region" description="Helical" evidence="2">
    <location>
        <begin position="153"/>
        <end position="177"/>
    </location>
</feature>
<accession>A0ABD2ZYB7</accession>
<dbReference type="Proteomes" id="UP001630127">
    <property type="component" value="Unassembled WGS sequence"/>
</dbReference>
<name>A0ABD2ZYB7_9GENT</name>
<comment type="caution">
    <text evidence="4">The sequence shown here is derived from an EMBL/GenBank/DDBJ whole genome shotgun (WGS) entry which is preliminary data.</text>
</comment>